<protein>
    <submittedName>
        <fullName evidence="3">Uncharacterized protein</fullName>
    </submittedName>
</protein>
<evidence type="ECO:0000256" key="2">
    <source>
        <dbReference type="SAM" id="SignalP"/>
    </source>
</evidence>
<feature type="region of interest" description="Disordered" evidence="1">
    <location>
        <begin position="366"/>
        <end position="389"/>
    </location>
</feature>
<feature type="compositionally biased region" description="Polar residues" evidence="1">
    <location>
        <begin position="1928"/>
        <end position="1951"/>
    </location>
</feature>
<feature type="signal peptide" evidence="2">
    <location>
        <begin position="1"/>
        <end position="28"/>
    </location>
</feature>
<accession>A0ABQ8F2F3</accession>
<keyword evidence="4" id="KW-1185">Reference proteome</keyword>
<dbReference type="EMBL" id="JAFCIX010000418">
    <property type="protein sequence ID" value="KAH6590964.1"/>
    <property type="molecule type" value="Genomic_DNA"/>
</dbReference>
<keyword evidence="2" id="KW-0732">Signal</keyword>
<gene>
    <name evidence="3" type="ORF">BASA50_008964</name>
</gene>
<evidence type="ECO:0000313" key="3">
    <source>
        <dbReference type="EMBL" id="KAH6590964.1"/>
    </source>
</evidence>
<feature type="compositionally biased region" description="Low complexity" evidence="1">
    <location>
        <begin position="1889"/>
        <end position="1901"/>
    </location>
</feature>
<comment type="caution">
    <text evidence="3">The sequence shown here is derived from an EMBL/GenBank/DDBJ whole genome shotgun (WGS) entry which is preliminary data.</text>
</comment>
<name>A0ABQ8F2F3_9FUNG</name>
<dbReference type="Proteomes" id="UP001648503">
    <property type="component" value="Unassembled WGS sequence"/>
</dbReference>
<sequence>MCRSTLQHLTSILWISVALLPNLIPVQGVPLVLTLSDTPLLKQPATTSDAAHDGSSFTIQEDTAPTRISVSEAFSKPSLTLAAKISNFPDSGSQIVDEPTPDKPSSPQSVLATQTYVLSNKSSLEEAKEPSSRLHSTELPAITDTPVQTFEVTDAEITSLSPLSDVVGSTDSITTDSSISTVSTTIIASYTQPTAKPTFAVESMLTVENSDTFSSDISASIPFTSIAEITHLSRSSTLFVDRSSPVPLLSSPPPGETGVDIASIVPTSTVDLPTPDHHAAIQSHTSINPNHDIISTQEQTHTLSDPHSLRIGVEILLSTESMSDGPSTISESSSILTFSINDQLSTTIPGSLPIVTAIPEPANSPSTTFQISSLSENSTKNSVKTQTSDGIPVSTDTTAIVVVLATSETIFDSATLSTTTSAGVSILDFTPTAIPTAFPTTLTPEQISSILAHTSLGFDPKILIVNLPSINQPDAPSPSTPIVVPAPAPSSAPPVEIPPAPLPQITLPIIISDVPVVIPSVIPLPQITPPIIISDVPVVIPSVIPLPQITPPIVISDAPVVIPSVIPLPQISIPTASETVVLPTNTPIQVSLPSQPTAFPTTLTPEQISSILAHTSLGFDPKILIVNLPSINQPDAPSPSTPIVVPAPAPSSAPPVEIPPAPFPQITLPIIISDIPVVVPSVIPLPQISIPTASETVVLPTNTLIQVSLPSQPTAFPTTLTPEQISSILAHTSLGFDPKILIVNLPSINQPDAPSSSTPIVVPAPIPSSAPPVEIPPAPLPQITLPIIISDVPVVIPSVIPLPQITPPIIISDVPVVIPSVIPLPQITPPIVISDVPVVVPSVIPLPQISIPTASETVVLPTNTPIQVSLPSQPTAFPTTLTPEQISSILAHTSLGFDPKILIVNLPSINQPDAPSPSTPIVVPAPIPSSVPPVEIPPAPLPQITLPIIISDVPVVIPSVIPLPQITPPIVISDVPVVIPSVIPLPQITPPIVISDVPVVIPSVIPLPQISIPTASETVVLPTNTLIQVSLPSQPTAFPTTLTPEQISSILAHTSLGFDPKILIVNLPSINQPDAPSPSTPIVVPAPIPSSVPPVEIPPAPLPQITLPIIISDVPVVIPSVIPLPQITPPIVISDVPVVIPSVIPLPQISIPTASETVVLPTNTLIQVSLPSQPTAFPTTLTPEQISSILAHTSLGFDPKILIVNLPSINQPDAPSPSTPIVVPAPIPSSVPPVEIPPAPLPQITLPIIISDVPVVIPSVIPLPQITPPIIISDVPVVIPSVIPLPQITPPIVISDAPVVIPSVIPLPQISIPTASETVVLPTNTLIQVSLPSQPTAFPTTLTPEQISSILAHTSLGFDPKILIVNLPSINQPDAPSPSTPIVVPAPIPSSVPPVEIPPAPLPQITPPIVISDAPVVIPSVIPLPQISIPTASETVVLPTNTLIQVSLPSQPTAFPTTLTPEQISSILAHTSLGFDPKILIVNLPSINQPDAPSPSTPIVVPAPIPSSVPPVEIPPAPLPQITPPIVISDVPVVIPSVIPLPQISIPTASETVVLPTNTLIQVSLPSQPTAFPTTLTPEQISSILAHTSLGFDPKILIVNLPSINQPDAPSPSTPIVVPAPIPSSVPPVEIPPAPLPQITLPIIISDVPVVIPSVIPLPQITPPIVISDVPVVIPSVIPLPQITPPIVISDVPVVIPSVIPLPQISIPTASETVVLPTNTLIQVSLPSQPTAFPTTLTPEQISSILAHTSLGFDPKILIVNLPSINQPDAPSPSTPIVVPAPIPSSVPPVEIPPAPLPQITPPIVISDAPVVIPSVIPLPQISIPTASETVVLPTNTLIQVSLPSQPTAFPTTLTPEQISSILAHTSLGFDPKILIVNLPSINQPDAPSSPSRLPPVLVSSTNGTPLPKDIPPLVSVFQPSFAPGPAATNTQENPSQPITSANTASGSALNITPNQRAGISVAITSPLSTGQTPVVESQPINTIGVSQAPDRSVEGNSQASVKLTLASTIISTDPSNSGSVPNTPVVSIPNASVPSGHGVFENPLAIPSATGVLPTGDTLIDGSMQSNQIESKSAPAGNVVANNPGGDIIVGGSQPKSPFSGKPGDSKADGGSSGHNGAGDAGTPSESLSGNNGMPVTVIEMLIGGVGIAFVILGSVLVVTRRGQALSPTFNAGMGPSEGGQNLGSTVGIAPASGTDTLKFSLAPLTGTKIPLGRVRSLSILSRPPPLNRIYVEGQSFIDMPPMTELSPNSSISTIYPSKQPKLVNSRSVLHHDERLTHMIDIVPTMGANAIEAEACSDCQLTPHTSPVLRSTFSNDGISVPAISRRVNCSSSYSNDGVYQTCMQLVPSKQSAYGNLGVPAYNDNMDMLHRDTTITAIPMGTKVGFPQDCDISSINLVSEYTDMTFESLPLQRRFSATESLISLKQSNISIRSGIEMSNTTHSWCISHISQPAMDDDIDEQFDPNQTFIEWRCGGQLPRALMTENPQSLAQDERVVEDSIPTGSQYDMHAITPSYEAESDSSWFDENTSGALSGAGIFAQTKHASGSARGSRHAMMATVEKDLGEFSLEFHAHQYNLHATSTQKSVKPRPFLRDDDYDMHTQSNGEWTINDTTVTGFEENSISSENTSALFSDCDDNQ</sequence>
<feature type="region of interest" description="Disordered" evidence="1">
    <location>
        <begin position="1922"/>
        <end position="1951"/>
    </location>
</feature>
<feature type="chain" id="PRO_5047362903" evidence="2">
    <location>
        <begin position="29"/>
        <end position="2638"/>
    </location>
</feature>
<reference evidence="3 4" key="1">
    <citation type="submission" date="2021-02" db="EMBL/GenBank/DDBJ databases">
        <title>Variation within the Batrachochytrium salamandrivorans European outbreak.</title>
        <authorList>
            <person name="Kelly M."/>
            <person name="Pasmans F."/>
            <person name="Shea T.P."/>
            <person name="Munoz J.F."/>
            <person name="Carranza S."/>
            <person name="Cuomo C.A."/>
            <person name="Martel A."/>
        </authorList>
    </citation>
    <scope>NUCLEOTIDE SEQUENCE [LARGE SCALE GENOMIC DNA]</scope>
    <source>
        <strain evidence="3 4">AMFP18/2</strain>
    </source>
</reference>
<feature type="region of interest" description="Disordered" evidence="1">
    <location>
        <begin position="2072"/>
        <end position="2132"/>
    </location>
</feature>
<feature type="region of interest" description="Disordered" evidence="1">
    <location>
        <begin position="1886"/>
        <end position="1905"/>
    </location>
</feature>
<feature type="compositionally biased region" description="Gly residues" evidence="1">
    <location>
        <begin position="2112"/>
        <end position="2121"/>
    </location>
</feature>
<evidence type="ECO:0000256" key="1">
    <source>
        <dbReference type="SAM" id="MobiDB-lite"/>
    </source>
</evidence>
<organism evidence="3 4">
    <name type="scientific">Batrachochytrium salamandrivorans</name>
    <dbReference type="NCBI Taxonomy" id="1357716"/>
    <lineage>
        <taxon>Eukaryota</taxon>
        <taxon>Fungi</taxon>
        <taxon>Fungi incertae sedis</taxon>
        <taxon>Chytridiomycota</taxon>
        <taxon>Chytridiomycota incertae sedis</taxon>
        <taxon>Chytridiomycetes</taxon>
        <taxon>Rhizophydiales</taxon>
        <taxon>Rhizophydiales incertae sedis</taxon>
        <taxon>Batrachochytrium</taxon>
    </lineage>
</organism>
<evidence type="ECO:0000313" key="4">
    <source>
        <dbReference type="Proteomes" id="UP001648503"/>
    </source>
</evidence>
<proteinExistence type="predicted"/>